<evidence type="ECO:0000256" key="1">
    <source>
        <dbReference type="SAM" id="MobiDB-lite"/>
    </source>
</evidence>
<sequence length="217" mass="22274">MIRRPGHQADVEPPRGVPTPVPGLDLDRAATAVVAAGGSAARFGHALAAGQAQLAADAPVDLVVTLAGIAGWRAGVLGLRDDALARIVDVPPPAAAAALGLAEADLRAFTDRQRIDRFWWPGRTASRGYVCAIGGFAGFGGAWTAPPADARSLAEPGAFAVRTARRWWRVDADVWGSRLTELPAEPTAAAPRGGGATASLVTFSESYLAGVHVAESA</sequence>
<dbReference type="Proteomes" id="UP000244649">
    <property type="component" value="Unassembled WGS sequence"/>
</dbReference>
<protein>
    <submittedName>
        <fullName evidence="2">Potassium transporter Kef</fullName>
    </submittedName>
</protein>
<dbReference type="EMBL" id="QDFT01000002">
    <property type="protein sequence ID" value="PVE79345.1"/>
    <property type="molecule type" value="Genomic_DNA"/>
</dbReference>
<comment type="caution">
    <text evidence="2">The sequence shown here is derived from an EMBL/GenBank/DDBJ whole genome shotgun (WGS) entry which is preliminary data.</text>
</comment>
<feature type="region of interest" description="Disordered" evidence="1">
    <location>
        <begin position="1"/>
        <end position="22"/>
    </location>
</feature>
<proteinExistence type="predicted"/>
<reference evidence="2 3" key="1">
    <citation type="submission" date="2018-04" db="EMBL/GenBank/DDBJ databases">
        <authorList>
            <person name="Go L.Y."/>
            <person name="Mitchell J.A."/>
        </authorList>
    </citation>
    <scope>NUCLEOTIDE SEQUENCE [LARGE SCALE GENOMIC DNA]</scope>
    <source>
        <strain evidence="2 3">TPD7010</strain>
    </source>
</reference>
<gene>
    <name evidence="2" type="ORF">DC432_00880</name>
</gene>
<evidence type="ECO:0000313" key="2">
    <source>
        <dbReference type="EMBL" id="PVE79345.1"/>
    </source>
</evidence>
<name>A0A2T7WWY8_MICTE</name>
<dbReference type="RefSeq" id="WP_116536287.1">
    <property type="nucleotide sequence ID" value="NZ_QDFT01000002.1"/>
</dbReference>
<accession>A0A2T7WWY8</accession>
<dbReference type="AlphaFoldDB" id="A0A2T7WWY8"/>
<evidence type="ECO:0000313" key="3">
    <source>
        <dbReference type="Proteomes" id="UP000244649"/>
    </source>
</evidence>
<organism evidence="2 3">
    <name type="scientific">Microbacterium testaceum</name>
    <name type="common">Aureobacterium testaceum</name>
    <name type="synonym">Brevibacterium testaceum</name>
    <dbReference type="NCBI Taxonomy" id="2033"/>
    <lineage>
        <taxon>Bacteria</taxon>
        <taxon>Bacillati</taxon>
        <taxon>Actinomycetota</taxon>
        <taxon>Actinomycetes</taxon>
        <taxon>Micrococcales</taxon>
        <taxon>Microbacteriaceae</taxon>
        <taxon>Microbacterium</taxon>
    </lineage>
</organism>